<sequence length="376" mass="38931">MTSQHISIPTTRLSPTGIRRLLSAGTALGVVVLASALVWLLAPSLGPYETLLVPAHHLVEDGQTGSRVLAAAQAALGVMTTTAGLLALYGRPPAALIGWIGLAAGVAMGLGFVGFNGLAAAGYTLALALPVTLITTVVVLAVKRPGIGIPIALATIGGITYALFGPLSVVRFYGLVLEQAAVDVPKFTAPLVFILFAGIWALLGAQLLRRRDGALGRFVLRYRVPITIASSVCALPYVIARISWLTPWPLFGGDATESPEALATGLMLGAAMLTGAILNIGLVLPWGETFPRWFPRIGGRSVPEALAVVPAAIVAALFTAAGFESILALFADVGGMPVDQLLLILVLPFWLWGPLLGAATWGYAQHRVLTAASGAS</sequence>
<keyword evidence="1" id="KW-0812">Transmembrane</keyword>
<evidence type="ECO:0000313" key="2">
    <source>
        <dbReference type="EMBL" id="HIY64739.1"/>
    </source>
</evidence>
<dbReference type="EMBL" id="DXDC01000010">
    <property type="protein sequence ID" value="HIY64739.1"/>
    <property type="molecule type" value="Genomic_DNA"/>
</dbReference>
<feature type="transmembrane region" description="Helical" evidence="1">
    <location>
        <begin position="342"/>
        <end position="364"/>
    </location>
</feature>
<protein>
    <submittedName>
        <fullName evidence="2">Uncharacterized protein</fullName>
    </submittedName>
</protein>
<feature type="transmembrane region" description="Helical" evidence="1">
    <location>
        <begin position="262"/>
        <end position="284"/>
    </location>
</feature>
<proteinExistence type="predicted"/>
<keyword evidence="1" id="KW-1133">Transmembrane helix</keyword>
<dbReference type="Proteomes" id="UP000824005">
    <property type="component" value="Unassembled WGS sequence"/>
</dbReference>
<evidence type="ECO:0000313" key="3">
    <source>
        <dbReference type="Proteomes" id="UP000824005"/>
    </source>
</evidence>
<keyword evidence="1" id="KW-0472">Membrane</keyword>
<dbReference type="AlphaFoldDB" id="A0A9D1YRZ0"/>
<feature type="transmembrane region" description="Helical" evidence="1">
    <location>
        <begin position="149"/>
        <end position="167"/>
    </location>
</feature>
<feature type="transmembrane region" description="Helical" evidence="1">
    <location>
        <begin position="68"/>
        <end position="89"/>
    </location>
</feature>
<feature type="transmembrane region" description="Helical" evidence="1">
    <location>
        <begin position="187"/>
        <end position="208"/>
    </location>
</feature>
<feature type="transmembrane region" description="Helical" evidence="1">
    <location>
        <begin position="220"/>
        <end position="242"/>
    </location>
</feature>
<name>A0A9D1YRZ0_9MICO</name>
<feature type="transmembrane region" description="Helical" evidence="1">
    <location>
        <begin position="305"/>
        <end position="330"/>
    </location>
</feature>
<comment type="caution">
    <text evidence="2">The sequence shown here is derived from an EMBL/GenBank/DDBJ whole genome shotgun (WGS) entry which is preliminary data.</text>
</comment>
<reference evidence="2" key="2">
    <citation type="submission" date="2021-04" db="EMBL/GenBank/DDBJ databases">
        <authorList>
            <person name="Gilroy R."/>
        </authorList>
    </citation>
    <scope>NUCLEOTIDE SEQUENCE</scope>
    <source>
        <strain evidence="2">ChiGjej1B1-98</strain>
    </source>
</reference>
<accession>A0A9D1YRZ0</accession>
<organism evidence="2 3">
    <name type="scientific">Candidatus Agrococcus pullicola</name>
    <dbReference type="NCBI Taxonomy" id="2838429"/>
    <lineage>
        <taxon>Bacteria</taxon>
        <taxon>Bacillati</taxon>
        <taxon>Actinomycetota</taxon>
        <taxon>Actinomycetes</taxon>
        <taxon>Micrococcales</taxon>
        <taxon>Microbacteriaceae</taxon>
        <taxon>Agrococcus</taxon>
    </lineage>
</organism>
<feature type="transmembrane region" description="Helical" evidence="1">
    <location>
        <begin position="21"/>
        <end position="42"/>
    </location>
</feature>
<reference evidence="2" key="1">
    <citation type="journal article" date="2021" name="PeerJ">
        <title>Extensive microbial diversity within the chicken gut microbiome revealed by metagenomics and culture.</title>
        <authorList>
            <person name="Gilroy R."/>
            <person name="Ravi A."/>
            <person name="Getino M."/>
            <person name="Pursley I."/>
            <person name="Horton D.L."/>
            <person name="Alikhan N.F."/>
            <person name="Baker D."/>
            <person name="Gharbi K."/>
            <person name="Hall N."/>
            <person name="Watson M."/>
            <person name="Adriaenssens E.M."/>
            <person name="Foster-Nyarko E."/>
            <person name="Jarju S."/>
            <person name="Secka A."/>
            <person name="Antonio M."/>
            <person name="Oren A."/>
            <person name="Chaudhuri R.R."/>
            <person name="La Ragione R."/>
            <person name="Hildebrand F."/>
            <person name="Pallen M.J."/>
        </authorList>
    </citation>
    <scope>NUCLEOTIDE SEQUENCE</scope>
    <source>
        <strain evidence="2">ChiGjej1B1-98</strain>
    </source>
</reference>
<evidence type="ECO:0000256" key="1">
    <source>
        <dbReference type="SAM" id="Phobius"/>
    </source>
</evidence>
<gene>
    <name evidence="2" type="ORF">H9830_00505</name>
</gene>
<feature type="transmembrane region" description="Helical" evidence="1">
    <location>
        <begin position="96"/>
        <end position="115"/>
    </location>
</feature>
<feature type="transmembrane region" description="Helical" evidence="1">
    <location>
        <begin position="121"/>
        <end position="142"/>
    </location>
</feature>